<keyword evidence="4" id="KW-0592">Phosphate transport</keyword>
<dbReference type="PANTHER" id="PTHR30570:SF1">
    <property type="entry name" value="PHOSPHATE-BINDING PROTEIN PSTS"/>
    <property type="match status" value="1"/>
</dbReference>
<accession>A0A495PUB4</accession>
<keyword evidence="7" id="KW-1185">Reference proteome</keyword>
<dbReference type="NCBIfam" id="TIGR02136">
    <property type="entry name" value="ptsS_2"/>
    <property type="match status" value="1"/>
</dbReference>
<dbReference type="PROSITE" id="PS51257">
    <property type="entry name" value="PROKAR_LIPOPROTEIN"/>
    <property type="match status" value="1"/>
</dbReference>
<dbReference type="InterPro" id="IPR024370">
    <property type="entry name" value="PBP_domain"/>
</dbReference>
<evidence type="ECO:0000256" key="4">
    <source>
        <dbReference type="RuleBase" id="RU367119"/>
    </source>
</evidence>
<evidence type="ECO:0000313" key="6">
    <source>
        <dbReference type="EMBL" id="RKS53817.1"/>
    </source>
</evidence>
<dbReference type="Pfam" id="PF12849">
    <property type="entry name" value="PBP_like_2"/>
    <property type="match status" value="1"/>
</dbReference>
<evidence type="ECO:0000313" key="7">
    <source>
        <dbReference type="Proteomes" id="UP000276282"/>
    </source>
</evidence>
<keyword evidence="2 4" id="KW-0813">Transport</keyword>
<dbReference type="InterPro" id="IPR050811">
    <property type="entry name" value="Phosphate_ABC_transporter"/>
</dbReference>
<comment type="caution">
    <text evidence="6">The sequence shown here is derived from an EMBL/GenBank/DDBJ whole genome shotgun (WGS) entry which is preliminary data.</text>
</comment>
<dbReference type="GO" id="GO:0006817">
    <property type="term" value="P:phosphate ion transport"/>
    <property type="evidence" value="ECO:0007669"/>
    <property type="project" value="UniProtKB-UniRule"/>
</dbReference>
<protein>
    <recommendedName>
        <fullName evidence="4">Phosphate-binding protein</fullName>
    </recommendedName>
</protein>
<dbReference type="OrthoDB" id="9783488at2"/>
<comment type="function">
    <text evidence="4">Involved in the system for phosphate transport across the cytoplasmic membrane.</text>
</comment>
<dbReference type="GO" id="GO:0042301">
    <property type="term" value="F:phosphate ion binding"/>
    <property type="evidence" value="ECO:0007669"/>
    <property type="project" value="UniProtKB-UniRule"/>
</dbReference>
<feature type="domain" description="PBP" evidence="5">
    <location>
        <begin position="27"/>
        <end position="281"/>
    </location>
</feature>
<name>A0A495PUB4_9FLAO</name>
<reference evidence="6 7" key="1">
    <citation type="submission" date="2018-10" db="EMBL/GenBank/DDBJ databases">
        <title>Genomic Encyclopedia of Archaeal and Bacterial Type Strains, Phase II (KMG-II): from individual species to whole genera.</title>
        <authorList>
            <person name="Goeker M."/>
        </authorList>
    </citation>
    <scope>NUCLEOTIDE SEQUENCE [LARGE SCALE GENOMIC DNA]</scope>
    <source>
        <strain evidence="6 7">DSM 19839</strain>
    </source>
</reference>
<organism evidence="6 7">
    <name type="scientific">Gillisia mitskevichiae</name>
    <dbReference type="NCBI Taxonomy" id="270921"/>
    <lineage>
        <taxon>Bacteria</taxon>
        <taxon>Pseudomonadati</taxon>
        <taxon>Bacteroidota</taxon>
        <taxon>Flavobacteriia</taxon>
        <taxon>Flavobacteriales</taxon>
        <taxon>Flavobacteriaceae</taxon>
        <taxon>Gillisia</taxon>
    </lineage>
</organism>
<dbReference type="FunFam" id="3.40.190.10:FF:000055">
    <property type="entry name" value="Phosphate ABC transporter, phosphate-binding protein"/>
    <property type="match status" value="1"/>
</dbReference>
<sequence length="315" mass="34054">MKKVLLIAILSFAVISCGNNKGQDNENGEAGSGTISIDGSSTVYPITEAVAEEFRAEQPDVDVTIGVSGTGGGFKKFGRGEINISDASRPIKESEAAIAKENNITYVELEVAYDGLAVVINPENDWATTFTVEELKKIWEPAAQGKIMKWNQINPAWPNEEIHLFGPGVASGTFDYFTEAIVGESGSSRGDFTASEDDNVLVQGVSGDKYGLGFFGLAYFEANQDKLALASVDGGNGPVKPSTETVKNGTYAPLSRPLYIYVNSSSLKDKQVIDFVNFYLDEAGALAKDVGYISMTKEEYAIQKEKFNKFVKENQ</sequence>
<dbReference type="SUPFAM" id="SSF53850">
    <property type="entry name" value="Periplasmic binding protein-like II"/>
    <property type="match status" value="1"/>
</dbReference>
<gene>
    <name evidence="6" type="ORF">BC962_2076</name>
</gene>
<evidence type="ECO:0000259" key="5">
    <source>
        <dbReference type="Pfam" id="PF12849"/>
    </source>
</evidence>
<evidence type="ECO:0000256" key="3">
    <source>
        <dbReference type="ARBA" id="ARBA00022729"/>
    </source>
</evidence>
<evidence type="ECO:0000256" key="2">
    <source>
        <dbReference type="ARBA" id="ARBA00022448"/>
    </source>
</evidence>
<dbReference type="AlphaFoldDB" id="A0A495PUB4"/>
<dbReference type="InterPro" id="IPR011862">
    <property type="entry name" value="Phos-bd"/>
</dbReference>
<proteinExistence type="inferred from homology"/>
<dbReference type="RefSeq" id="WP_121345889.1">
    <property type="nucleotide sequence ID" value="NZ_RBLG01000002.1"/>
</dbReference>
<dbReference type="Proteomes" id="UP000276282">
    <property type="component" value="Unassembled WGS sequence"/>
</dbReference>
<dbReference type="CDD" id="cd13654">
    <property type="entry name" value="PBP2_phosphate_like_2"/>
    <property type="match status" value="1"/>
</dbReference>
<keyword evidence="3" id="KW-0732">Signal</keyword>
<dbReference type="EMBL" id="RBLG01000002">
    <property type="protein sequence ID" value="RKS53817.1"/>
    <property type="molecule type" value="Genomic_DNA"/>
</dbReference>
<comment type="similarity">
    <text evidence="1 4">Belongs to the PstS family.</text>
</comment>
<dbReference type="Gene3D" id="3.40.190.10">
    <property type="entry name" value="Periplasmic binding protein-like II"/>
    <property type="match status" value="2"/>
</dbReference>
<evidence type="ECO:0000256" key="1">
    <source>
        <dbReference type="ARBA" id="ARBA00008725"/>
    </source>
</evidence>
<dbReference type="PANTHER" id="PTHR30570">
    <property type="entry name" value="PERIPLASMIC PHOSPHATE BINDING COMPONENT OF PHOSPHATE ABC TRANSPORTER"/>
    <property type="match status" value="1"/>
</dbReference>